<dbReference type="Gene3D" id="2.40.30.10">
    <property type="entry name" value="Translation factors"/>
    <property type="match status" value="1"/>
</dbReference>
<comment type="caution">
    <text evidence="2">The sequence shown here is derived from an EMBL/GenBank/DDBJ whole genome shotgun (WGS) entry which is preliminary data.</text>
</comment>
<dbReference type="InterPro" id="IPR017927">
    <property type="entry name" value="FAD-bd_FR_type"/>
</dbReference>
<dbReference type="PANTHER" id="PTHR47354">
    <property type="entry name" value="NADH OXIDOREDUCTASE HCR"/>
    <property type="match status" value="1"/>
</dbReference>
<accession>A0A418N8Z8</accession>
<dbReference type="Gene3D" id="3.40.50.80">
    <property type="entry name" value="Nucleotide-binding domain of ferredoxin-NADP reductase (FNR) module"/>
    <property type="match status" value="1"/>
</dbReference>
<dbReference type="AlphaFoldDB" id="A0A418N8Z8"/>
<dbReference type="PANTHER" id="PTHR47354:SF5">
    <property type="entry name" value="PROTEIN RFBI"/>
    <property type="match status" value="1"/>
</dbReference>
<proteinExistence type="predicted"/>
<dbReference type="InterPro" id="IPR008333">
    <property type="entry name" value="Cbr1-like_FAD-bd_dom"/>
</dbReference>
<dbReference type="Pfam" id="PF00175">
    <property type="entry name" value="NAD_binding_1"/>
    <property type="match status" value="1"/>
</dbReference>
<dbReference type="PROSITE" id="PS51384">
    <property type="entry name" value="FAD_FR"/>
    <property type="match status" value="1"/>
</dbReference>
<reference evidence="2 4" key="1">
    <citation type="submission" date="2018-08" db="EMBL/GenBank/DDBJ databases">
        <title>Proposal of Muricauda 72 sp.nov. and Muricauda NH166 sp.nov., isolated from seawater.</title>
        <authorList>
            <person name="Cheng H."/>
            <person name="Wu Y.-H."/>
            <person name="Guo L.-L."/>
            <person name="Xu X.-W."/>
        </authorList>
    </citation>
    <scope>NUCLEOTIDE SEQUENCE [LARGE SCALE GENOMIC DNA]</scope>
    <source>
        <strain evidence="2 4">NH166</strain>
    </source>
</reference>
<evidence type="ECO:0000313" key="4">
    <source>
        <dbReference type="Proteomes" id="UP000284189"/>
    </source>
</evidence>
<dbReference type="OrthoDB" id="9789468at2"/>
<reference evidence="3 5" key="2">
    <citation type="submission" date="2019-07" db="EMBL/GenBank/DDBJ databases">
        <title>Draft genome of two Muricauda strains isolated from deep sea.</title>
        <authorList>
            <person name="Sun C."/>
        </authorList>
    </citation>
    <scope>NUCLEOTIDE SEQUENCE [LARGE SCALE GENOMIC DNA]</scope>
    <source>
        <strain evidence="3 5">NH166</strain>
    </source>
</reference>
<dbReference type="EMBL" id="QXFJ01000017">
    <property type="protein sequence ID" value="RIV71638.1"/>
    <property type="molecule type" value="Genomic_DNA"/>
</dbReference>
<name>A0A418N8Z8_9FLAO</name>
<dbReference type="InterPro" id="IPR050415">
    <property type="entry name" value="MRET"/>
</dbReference>
<dbReference type="InterPro" id="IPR039261">
    <property type="entry name" value="FNR_nucleotide-bd"/>
</dbReference>
<protein>
    <submittedName>
        <fullName evidence="2">Flavodoxin reductase</fullName>
    </submittedName>
</protein>
<evidence type="ECO:0000313" key="3">
    <source>
        <dbReference type="EMBL" id="TXK03201.1"/>
    </source>
</evidence>
<evidence type="ECO:0000259" key="1">
    <source>
        <dbReference type="PROSITE" id="PS51384"/>
    </source>
</evidence>
<evidence type="ECO:0000313" key="2">
    <source>
        <dbReference type="EMBL" id="RIV71638.1"/>
    </source>
</evidence>
<dbReference type="SUPFAM" id="SSF52343">
    <property type="entry name" value="Ferredoxin reductase-like, C-terminal NADP-linked domain"/>
    <property type="match status" value="1"/>
</dbReference>
<dbReference type="Proteomes" id="UP000321528">
    <property type="component" value="Unassembled WGS sequence"/>
</dbReference>
<dbReference type="InterPro" id="IPR001433">
    <property type="entry name" value="OxRdtase_FAD/NAD-bd"/>
</dbReference>
<evidence type="ECO:0000313" key="5">
    <source>
        <dbReference type="Proteomes" id="UP000321528"/>
    </source>
</evidence>
<dbReference type="GO" id="GO:0016491">
    <property type="term" value="F:oxidoreductase activity"/>
    <property type="evidence" value="ECO:0007669"/>
    <property type="project" value="InterPro"/>
</dbReference>
<dbReference type="Pfam" id="PF00970">
    <property type="entry name" value="FAD_binding_6"/>
    <property type="match status" value="1"/>
</dbReference>
<dbReference type="SUPFAM" id="SSF63380">
    <property type="entry name" value="Riboflavin synthase domain-like"/>
    <property type="match status" value="1"/>
</dbReference>
<organism evidence="2 4">
    <name type="scientific">Flagellimonas aequoris</name>
    <dbReference type="NCBI Taxonomy" id="2306997"/>
    <lineage>
        <taxon>Bacteria</taxon>
        <taxon>Pseudomonadati</taxon>
        <taxon>Bacteroidota</taxon>
        <taxon>Flavobacteriia</taxon>
        <taxon>Flavobacteriales</taxon>
        <taxon>Flavobacteriaceae</taxon>
        <taxon>Flagellimonas</taxon>
    </lineage>
</organism>
<gene>
    <name evidence="2" type="ORF">D2U88_07695</name>
    <name evidence="3" type="ORF">FQ019_07630</name>
</gene>
<sequence length="244" mass="27721">MEDWKMPSYHYSQGTKLALNMIIMGFLVKIIRKEWLTHNVIQFVLERPKEFQCSIGDAVDIILEPSGPKQRSAPFTLTNLPDSTVLELIIKVYPDRKGFTAALSKKEIGDTLDISEAWRSFEYLGKGTFIAAGSGITPFIPMIKEAKRRGTLSGHKLIYANRNLEDIILKNELEEFLGLHCCNILSRERAAGYAHGRIDRKYLNSRVTEPDQYFYVCGPDAFSQNVKGLLMNLGVKERNIQIGY</sequence>
<dbReference type="Proteomes" id="UP000284189">
    <property type="component" value="Unassembled WGS sequence"/>
</dbReference>
<dbReference type="InterPro" id="IPR017938">
    <property type="entry name" value="Riboflavin_synthase-like_b-brl"/>
</dbReference>
<feature type="domain" description="FAD-binding FR-type" evidence="1">
    <location>
        <begin position="23"/>
        <end position="124"/>
    </location>
</feature>
<dbReference type="EMBL" id="VNWL01000016">
    <property type="protein sequence ID" value="TXK03201.1"/>
    <property type="molecule type" value="Genomic_DNA"/>
</dbReference>
<keyword evidence="5" id="KW-1185">Reference proteome</keyword>